<evidence type="ECO:0000259" key="9">
    <source>
        <dbReference type="PROSITE" id="PS50928"/>
    </source>
</evidence>
<evidence type="ECO:0000256" key="6">
    <source>
        <dbReference type="ARBA" id="ARBA00022989"/>
    </source>
</evidence>
<dbReference type="Gene3D" id="1.10.3720.10">
    <property type="entry name" value="MetI-like"/>
    <property type="match status" value="1"/>
</dbReference>
<gene>
    <name evidence="10" type="ORF">S06H3_14999</name>
</gene>
<dbReference type="EMBL" id="BARV01007359">
    <property type="protein sequence ID" value="GAI06887.1"/>
    <property type="molecule type" value="Genomic_DNA"/>
</dbReference>
<dbReference type="SUPFAM" id="SSF161098">
    <property type="entry name" value="MetI-like"/>
    <property type="match status" value="1"/>
</dbReference>
<dbReference type="CDD" id="cd06261">
    <property type="entry name" value="TM_PBP2"/>
    <property type="match status" value="1"/>
</dbReference>
<dbReference type="GO" id="GO:0005886">
    <property type="term" value="C:plasma membrane"/>
    <property type="evidence" value="ECO:0007669"/>
    <property type="project" value="UniProtKB-SubCell"/>
</dbReference>
<accession>X1KIJ9</accession>
<name>X1KIJ9_9ZZZZ</name>
<reference evidence="10" key="1">
    <citation type="journal article" date="2014" name="Front. Microbiol.">
        <title>High frequency of phylogenetically diverse reductive dehalogenase-homologous genes in deep subseafloor sedimentary metagenomes.</title>
        <authorList>
            <person name="Kawai M."/>
            <person name="Futagami T."/>
            <person name="Toyoda A."/>
            <person name="Takaki Y."/>
            <person name="Nishi S."/>
            <person name="Hori S."/>
            <person name="Arai W."/>
            <person name="Tsubouchi T."/>
            <person name="Morono Y."/>
            <person name="Uchiyama I."/>
            <person name="Ito T."/>
            <person name="Fujiyama A."/>
            <person name="Inagaki F."/>
            <person name="Takami H."/>
        </authorList>
    </citation>
    <scope>NUCLEOTIDE SEQUENCE</scope>
    <source>
        <strain evidence="10">Expedition CK06-06</strain>
    </source>
</reference>
<keyword evidence="6 8" id="KW-1133">Transmembrane helix</keyword>
<keyword evidence="4" id="KW-0997">Cell inner membrane</keyword>
<dbReference type="PANTHER" id="PTHR43357:SF3">
    <property type="entry name" value="FE(3+)-TRANSPORT SYSTEM PERMEASE PROTEIN FBPB 2"/>
    <property type="match status" value="1"/>
</dbReference>
<feature type="transmembrane region" description="Helical" evidence="8">
    <location>
        <begin position="14"/>
        <end position="36"/>
    </location>
</feature>
<feature type="transmembrane region" description="Helical" evidence="8">
    <location>
        <begin position="79"/>
        <end position="97"/>
    </location>
</feature>
<evidence type="ECO:0000256" key="4">
    <source>
        <dbReference type="ARBA" id="ARBA00022519"/>
    </source>
</evidence>
<evidence type="ECO:0000256" key="7">
    <source>
        <dbReference type="ARBA" id="ARBA00023136"/>
    </source>
</evidence>
<keyword evidence="3" id="KW-1003">Cell membrane</keyword>
<comment type="caution">
    <text evidence="10">The sequence shown here is derived from an EMBL/GenBank/DDBJ whole genome shotgun (WGS) entry which is preliminary data.</text>
</comment>
<feature type="non-terminal residue" evidence="10">
    <location>
        <position position="1"/>
    </location>
</feature>
<feature type="domain" description="ABC transmembrane type-1" evidence="9">
    <location>
        <begin position="10"/>
        <end position="203"/>
    </location>
</feature>
<keyword evidence="5 8" id="KW-0812">Transmembrane</keyword>
<evidence type="ECO:0000256" key="2">
    <source>
        <dbReference type="ARBA" id="ARBA00022448"/>
    </source>
</evidence>
<sequence>FDLDMSKRAIRNSFFLAISASIITTFIGAIIAYMVVKVKVKGNQILDFVSSIPYSIPGTVFALGMIIAWNKSFFGKFNIYNTIWIILISYIARYLAYSVRTIGSSLMQIDNSLEEAARISGSNRMQSFRDIIIPLVKPSLFASWFLIFMPAFRELTISVLLWSTGNETIGVAVYNLQEGGDITSSSALAIIMILVIFLGNMIIKKVTKGEFGY</sequence>
<protein>
    <recommendedName>
        <fullName evidence="9">ABC transmembrane type-1 domain-containing protein</fullName>
    </recommendedName>
</protein>
<keyword evidence="2" id="KW-0813">Transport</keyword>
<dbReference type="InterPro" id="IPR035906">
    <property type="entry name" value="MetI-like_sf"/>
</dbReference>
<evidence type="ECO:0000256" key="3">
    <source>
        <dbReference type="ARBA" id="ARBA00022475"/>
    </source>
</evidence>
<evidence type="ECO:0000256" key="8">
    <source>
        <dbReference type="SAM" id="Phobius"/>
    </source>
</evidence>
<evidence type="ECO:0000256" key="5">
    <source>
        <dbReference type="ARBA" id="ARBA00022692"/>
    </source>
</evidence>
<evidence type="ECO:0000256" key="1">
    <source>
        <dbReference type="ARBA" id="ARBA00004429"/>
    </source>
</evidence>
<dbReference type="InterPro" id="IPR000515">
    <property type="entry name" value="MetI-like"/>
</dbReference>
<dbReference type="AlphaFoldDB" id="X1KIJ9"/>
<feature type="transmembrane region" description="Helical" evidence="8">
    <location>
        <begin position="48"/>
        <end position="67"/>
    </location>
</feature>
<keyword evidence="7 8" id="KW-0472">Membrane</keyword>
<dbReference type="GO" id="GO:0055085">
    <property type="term" value="P:transmembrane transport"/>
    <property type="evidence" value="ECO:0007669"/>
    <property type="project" value="InterPro"/>
</dbReference>
<dbReference type="PANTHER" id="PTHR43357">
    <property type="entry name" value="INNER MEMBRANE ABC TRANSPORTER PERMEASE PROTEIN YDCV"/>
    <property type="match status" value="1"/>
</dbReference>
<dbReference type="Pfam" id="PF00528">
    <property type="entry name" value="BPD_transp_1"/>
    <property type="match status" value="1"/>
</dbReference>
<feature type="transmembrane region" description="Helical" evidence="8">
    <location>
        <begin position="131"/>
        <end position="152"/>
    </location>
</feature>
<evidence type="ECO:0000313" key="10">
    <source>
        <dbReference type="EMBL" id="GAI06887.1"/>
    </source>
</evidence>
<dbReference type="PROSITE" id="PS50928">
    <property type="entry name" value="ABC_TM1"/>
    <property type="match status" value="1"/>
</dbReference>
<proteinExistence type="predicted"/>
<organism evidence="10">
    <name type="scientific">marine sediment metagenome</name>
    <dbReference type="NCBI Taxonomy" id="412755"/>
    <lineage>
        <taxon>unclassified sequences</taxon>
        <taxon>metagenomes</taxon>
        <taxon>ecological metagenomes</taxon>
    </lineage>
</organism>
<feature type="transmembrane region" description="Helical" evidence="8">
    <location>
        <begin position="182"/>
        <end position="203"/>
    </location>
</feature>
<comment type="subcellular location">
    <subcellularLocation>
        <location evidence="1">Cell inner membrane</location>
        <topology evidence="1">Multi-pass membrane protein</topology>
    </subcellularLocation>
</comment>